<gene>
    <name evidence="1" type="ORF">DFA_10341</name>
</gene>
<organism evidence="1 2">
    <name type="scientific">Cavenderia fasciculata</name>
    <name type="common">Slime mold</name>
    <name type="synonym">Dictyostelium fasciculatum</name>
    <dbReference type="NCBI Taxonomy" id="261658"/>
    <lineage>
        <taxon>Eukaryota</taxon>
        <taxon>Amoebozoa</taxon>
        <taxon>Evosea</taxon>
        <taxon>Eumycetozoa</taxon>
        <taxon>Dictyostelia</taxon>
        <taxon>Acytosteliales</taxon>
        <taxon>Cavenderiaceae</taxon>
        <taxon>Cavenderia</taxon>
    </lineage>
</organism>
<dbReference type="KEGG" id="dfa:DFA_10341"/>
<keyword evidence="2" id="KW-1185">Reference proteome</keyword>
<protein>
    <submittedName>
        <fullName evidence="1">Uncharacterized protein</fullName>
    </submittedName>
</protein>
<dbReference type="EMBL" id="GL883026">
    <property type="protein sequence ID" value="EGG15501.1"/>
    <property type="molecule type" value="Genomic_DNA"/>
</dbReference>
<accession>F4Q9Y2</accession>
<evidence type="ECO:0000313" key="2">
    <source>
        <dbReference type="Proteomes" id="UP000007797"/>
    </source>
</evidence>
<dbReference type="AlphaFoldDB" id="F4Q9Y2"/>
<dbReference type="GeneID" id="14867388"/>
<sequence length="53" mass="5880">MDESCEEDLQVETIDVPTTLTLKEGGYDWSFIPMHMISLATTTSPSSLKILFG</sequence>
<dbReference type="Proteomes" id="UP000007797">
    <property type="component" value="Unassembled WGS sequence"/>
</dbReference>
<reference evidence="2" key="1">
    <citation type="journal article" date="2011" name="Genome Res.">
        <title>Phylogeny-wide analysis of social amoeba genomes highlights ancient origins for complex intercellular communication.</title>
        <authorList>
            <person name="Heidel A.J."/>
            <person name="Lawal H.M."/>
            <person name="Felder M."/>
            <person name="Schilde C."/>
            <person name="Helps N.R."/>
            <person name="Tunggal B."/>
            <person name="Rivero F."/>
            <person name="John U."/>
            <person name="Schleicher M."/>
            <person name="Eichinger L."/>
            <person name="Platzer M."/>
            <person name="Noegel A.A."/>
            <person name="Schaap P."/>
            <person name="Gloeckner G."/>
        </authorList>
    </citation>
    <scope>NUCLEOTIDE SEQUENCE [LARGE SCALE GENOMIC DNA]</scope>
    <source>
        <strain evidence="2">SH3</strain>
    </source>
</reference>
<dbReference type="RefSeq" id="XP_004354243.1">
    <property type="nucleotide sequence ID" value="XM_004354191.1"/>
</dbReference>
<name>F4Q9Y2_CACFS</name>
<proteinExistence type="predicted"/>
<evidence type="ECO:0000313" key="1">
    <source>
        <dbReference type="EMBL" id="EGG15501.1"/>
    </source>
</evidence>